<feature type="transmembrane region" description="Helical" evidence="8">
    <location>
        <begin position="245"/>
        <end position="266"/>
    </location>
</feature>
<sequence>MTYVEHNRFNKWAKYLALPYLIILVFFILTPILIIIFDSIQKYNNHSLFQIVFTLEYYKNFYTNLSYIYVLLRSITIAIIATMFIVIITYPLAYIVSQCKIFTQAILVLLINGTIWINMILKTQALVQIFSLIEIFLNTNLLETNVSMFIGFIYLFLPYMFLSIYLSITQIDNSLIDSAKDLGANTTQIFRKIIFPLSLPGLITGNAIVLLQIVTNIVVPKYLGPSNVNVISELIENKTFLSGDIKSACAIAVNLTFLMFYILIFFKIDPPERVKNKYVKNK</sequence>
<evidence type="ECO:0000256" key="5">
    <source>
        <dbReference type="ARBA" id="ARBA00022692"/>
    </source>
</evidence>
<evidence type="ECO:0000256" key="1">
    <source>
        <dbReference type="ARBA" id="ARBA00004651"/>
    </source>
</evidence>
<feature type="transmembrane region" description="Helical" evidence="8">
    <location>
        <begin position="67"/>
        <end position="89"/>
    </location>
</feature>
<keyword evidence="7 8" id="KW-0472">Membrane</keyword>
<keyword evidence="6 8" id="KW-1133">Transmembrane helix</keyword>
<evidence type="ECO:0000256" key="2">
    <source>
        <dbReference type="ARBA" id="ARBA00007069"/>
    </source>
</evidence>
<dbReference type="CDD" id="cd06261">
    <property type="entry name" value="TM_PBP2"/>
    <property type="match status" value="1"/>
</dbReference>
<evidence type="ECO:0000256" key="4">
    <source>
        <dbReference type="ARBA" id="ARBA00022475"/>
    </source>
</evidence>
<dbReference type="EMBL" id="VBRA02000009">
    <property type="protein sequence ID" value="MBP3059503.1"/>
    <property type="molecule type" value="Genomic_DNA"/>
</dbReference>
<dbReference type="PROSITE" id="PS50928">
    <property type="entry name" value="ABC_TM1"/>
    <property type="match status" value="1"/>
</dbReference>
<comment type="subcellular location">
    <subcellularLocation>
        <location evidence="1 8">Cell membrane</location>
        <topology evidence="1 8">Multi-pass membrane protein</topology>
    </subcellularLocation>
</comment>
<dbReference type="InterPro" id="IPR035906">
    <property type="entry name" value="MetI-like_sf"/>
</dbReference>
<keyword evidence="3 8" id="KW-0813">Transport</keyword>
<evidence type="ECO:0000256" key="6">
    <source>
        <dbReference type="ARBA" id="ARBA00022989"/>
    </source>
</evidence>
<feature type="transmembrane region" description="Helical" evidence="8">
    <location>
        <begin position="101"/>
        <end position="121"/>
    </location>
</feature>
<dbReference type="PANTHER" id="PTHR42929">
    <property type="entry name" value="INNER MEMBRANE ABC TRANSPORTER PERMEASE PROTEIN YDCU-RELATED-RELATED"/>
    <property type="match status" value="1"/>
</dbReference>
<evidence type="ECO:0000259" key="9">
    <source>
        <dbReference type="PROSITE" id="PS50928"/>
    </source>
</evidence>
<proteinExistence type="inferred from homology"/>
<dbReference type="InterPro" id="IPR000515">
    <property type="entry name" value="MetI-like"/>
</dbReference>
<feature type="transmembrane region" description="Helical" evidence="8">
    <location>
        <begin position="189"/>
        <end position="214"/>
    </location>
</feature>
<feature type="domain" description="ABC transmembrane type-1" evidence="9">
    <location>
        <begin position="71"/>
        <end position="264"/>
    </location>
</feature>
<organism evidence="10 11">
    <name type="scientific">Texas Phoenix palm phytoplasma</name>
    <dbReference type="NCBI Taxonomy" id="176709"/>
    <lineage>
        <taxon>Bacteria</taxon>
        <taxon>Bacillati</taxon>
        <taxon>Mycoplasmatota</taxon>
        <taxon>Mollicutes</taxon>
        <taxon>Acholeplasmatales</taxon>
        <taxon>Acholeplasmataceae</taxon>
        <taxon>Candidatus Phytoplasma</taxon>
        <taxon>16SrIV (Coconut lethal yellows group)</taxon>
    </lineage>
</organism>
<evidence type="ECO:0000256" key="7">
    <source>
        <dbReference type="ARBA" id="ARBA00023136"/>
    </source>
</evidence>
<keyword evidence="11" id="KW-1185">Reference proteome</keyword>
<accession>A0ABS5BIV5</accession>
<comment type="caution">
    <text evidence="10">The sequence shown here is derived from an EMBL/GenBank/DDBJ whole genome shotgun (WGS) entry which is preliminary data.</text>
</comment>
<dbReference type="RefSeq" id="WP_138108075.1">
    <property type="nucleotide sequence ID" value="NZ_VBRA02000009.1"/>
</dbReference>
<comment type="similarity">
    <text evidence="2">Belongs to the binding-protein-dependent transport system permease family. CysTW subfamily.</text>
</comment>
<dbReference type="Proteomes" id="UP001192346">
    <property type="component" value="Unassembled WGS sequence"/>
</dbReference>
<name>A0ABS5BIV5_9MOLU</name>
<feature type="transmembrane region" description="Helical" evidence="8">
    <location>
        <begin position="146"/>
        <end position="168"/>
    </location>
</feature>
<feature type="transmembrane region" description="Helical" evidence="8">
    <location>
        <begin position="12"/>
        <end position="37"/>
    </location>
</feature>
<keyword evidence="4" id="KW-1003">Cell membrane</keyword>
<dbReference type="Pfam" id="PF00528">
    <property type="entry name" value="BPD_transp_1"/>
    <property type="match status" value="1"/>
</dbReference>
<gene>
    <name evidence="10" type="ORF">FEF22_001770</name>
</gene>
<evidence type="ECO:0000256" key="3">
    <source>
        <dbReference type="ARBA" id="ARBA00022448"/>
    </source>
</evidence>
<keyword evidence="5 8" id="KW-0812">Transmembrane</keyword>
<dbReference type="SUPFAM" id="SSF161098">
    <property type="entry name" value="MetI-like"/>
    <property type="match status" value="1"/>
</dbReference>
<dbReference type="Gene3D" id="1.10.3720.10">
    <property type="entry name" value="MetI-like"/>
    <property type="match status" value="1"/>
</dbReference>
<evidence type="ECO:0000313" key="10">
    <source>
        <dbReference type="EMBL" id="MBP3059503.1"/>
    </source>
</evidence>
<evidence type="ECO:0000256" key="8">
    <source>
        <dbReference type="RuleBase" id="RU363032"/>
    </source>
</evidence>
<dbReference type="PANTHER" id="PTHR42929:SF1">
    <property type="entry name" value="INNER MEMBRANE ABC TRANSPORTER PERMEASE PROTEIN YDCU-RELATED"/>
    <property type="match status" value="1"/>
</dbReference>
<protein>
    <submittedName>
        <fullName evidence="10">ABC transporter permease subunit</fullName>
    </submittedName>
</protein>
<evidence type="ECO:0000313" key="11">
    <source>
        <dbReference type="Proteomes" id="UP001192346"/>
    </source>
</evidence>
<reference evidence="10" key="1">
    <citation type="submission" date="2019-10" db="EMBL/GenBank/DDBJ databases">
        <title>Whole Genome Sequencing and Characterization of Texas Phoenix Palm Decline Phytoplasma Belongs to Lethal Yellowing (16SrIV) Group.</title>
        <authorList>
            <person name="Bao M."/>
        </authorList>
    </citation>
    <scope>NUCLEOTIDE SEQUENCE [LARGE SCALE GENOMIC DNA]</scope>
    <source>
        <strain evidence="10">ACPD</strain>
    </source>
</reference>